<sequence>MDKEDGSELEEEDHHLFGDHGLHTVDFPAVKFPTMGETGRPAGGSNPSNSGDALSTPQNDQQGQQAVHSNPVFSRWTTLPPLNRLPLEQWPLEMASKSTK</sequence>
<feature type="compositionally biased region" description="Polar residues" evidence="1">
    <location>
        <begin position="45"/>
        <end position="77"/>
    </location>
</feature>
<feature type="region of interest" description="Disordered" evidence="1">
    <location>
        <begin position="1"/>
        <end position="100"/>
    </location>
</feature>
<organism evidence="2 3">
    <name type="scientific">Ditylenchus dipsaci</name>
    <dbReference type="NCBI Taxonomy" id="166011"/>
    <lineage>
        <taxon>Eukaryota</taxon>
        <taxon>Metazoa</taxon>
        <taxon>Ecdysozoa</taxon>
        <taxon>Nematoda</taxon>
        <taxon>Chromadorea</taxon>
        <taxon>Rhabditida</taxon>
        <taxon>Tylenchina</taxon>
        <taxon>Tylenchomorpha</taxon>
        <taxon>Sphaerularioidea</taxon>
        <taxon>Anguinidae</taxon>
        <taxon>Anguininae</taxon>
        <taxon>Ditylenchus</taxon>
    </lineage>
</organism>
<protein>
    <submittedName>
        <fullName evidence="3">Uncharacterized protein</fullName>
    </submittedName>
</protein>
<evidence type="ECO:0000313" key="2">
    <source>
        <dbReference type="Proteomes" id="UP000887574"/>
    </source>
</evidence>
<keyword evidence="2" id="KW-1185">Reference proteome</keyword>
<dbReference type="AlphaFoldDB" id="A0A915DGG0"/>
<evidence type="ECO:0000313" key="3">
    <source>
        <dbReference type="WBParaSite" id="jg19642"/>
    </source>
</evidence>
<evidence type="ECO:0000256" key="1">
    <source>
        <dbReference type="SAM" id="MobiDB-lite"/>
    </source>
</evidence>
<reference evidence="3" key="1">
    <citation type="submission" date="2022-11" db="UniProtKB">
        <authorList>
            <consortium name="WormBaseParasite"/>
        </authorList>
    </citation>
    <scope>IDENTIFICATION</scope>
</reference>
<proteinExistence type="predicted"/>
<name>A0A915DGG0_9BILA</name>
<dbReference type="WBParaSite" id="jg19642">
    <property type="protein sequence ID" value="jg19642"/>
    <property type="gene ID" value="jg19642"/>
</dbReference>
<feature type="compositionally biased region" description="Basic and acidic residues" evidence="1">
    <location>
        <begin position="1"/>
        <end position="23"/>
    </location>
</feature>
<dbReference type="Proteomes" id="UP000887574">
    <property type="component" value="Unplaced"/>
</dbReference>
<accession>A0A915DGG0</accession>